<feature type="compositionally biased region" description="Polar residues" evidence="8">
    <location>
        <begin position="353"/>
        <end position="377"/>
    </location>
</feature>
<dbReference type="PROSITE" id="PS50188">
    <property type="entry name" value="B302_SPRY"/>
    <property type="match status" value="1"/>
</dbReference>
<feature type="region of interest" description="Disordered" evidence="8">
    <location>
        <begin position="347"/>
        <end position="377"/>
    </location>
</feature>
<dbReference type="InterPro" id="IPR013083">
    <property type="entry name" value="Znf_RING/FYVE/PHD"/>
</dbReference>
<feature type="domain" description="B box-type" evidence="10">
    <location>
        <begin position="122"/>
        <end position="162"/>
    </location>
</feature>
<evidence type="ECO:0000256" key="8">
    <source>
        <dbReference type="SAM" id="MobiDB-lite"/>
    </source>
</evidence>
<dbReference type="Ensembl" id="ENSSTUT00000053447.1">
    <property type="protein sequence ID" value="ENSSTUP00000051118.1"/>
    <property type="gene ID" value="ENSSTUG00000021600.1"/>
</dbReference>
<dbReference type="PROSITE" id="PS50089">
    <property type="entry name" value="ZF_RING_2"/>
    <property type="match status" value="1"/>
</dbReference>
<dbReference type="SMART" id="SM00449">
    <property type="entry name" value="SPRY"/>
    <property type="match status" value="1"/>
</dbReference>
<dbReference type="CDD" id="cd19769">
    <property type="entry name" value="Bbox2_TRIM16-like"/>
    <property type="match status" value="1"/>
</dbReference>
<dbReference type="CDD" id="cd16040">
    <property type="entry name" value="SPRY_PRY_SNTX"/>
    <property type="match status" value="1"/>
</dbReference>
<protein>
    <submittedName>
        <fullName evidence="12">Tripartite motif-containing protein 16-like protein</fullName>
    </submittedName>
</protein>
<sequence length="602" mass="67929">MAAAAWPEEEFVCSVCLETLRDPATLPCGHTYCLSCIQGHWDRNEAKGQCNCPQCRQVFTPRPSLAKSTVLVEAMEKLRRKGIQEHPYLSISSAPPSMPVYLEVCVDTGLRQGGMYPQLPVISHRLCPQHQRPLELYCHDDKECVCDECCRHGHKGHRVVKPDEERKERQRELVPMQAETQRRIQEMEKELKEFPQAAQLHKCSVQALQKEGVELFSELVKSVELMGTQVRELLCTHEASMGSRSEGHIHKLEQELAQLRRKDQELSRLASMQDHICFLKNFFTLEPLTQNGGREGVGLGEQALVSEIQTVMGELRDGLQDLCKSSMAKIFRTVNDATLSPSQLYSGQAAGNGASTDNNQVATQNTASEVPSNPRLNTVNEVTSTNFLRQPPLPPTGSQDELNQVTTVGLANPEPKTREQMLKFCLNPTFDPNTAYRHLKLGDGDRKATLKAEKQNQPEHPDRFIYWRQILCREPLAGSPYYWETEWTGQKITIGVAYRDLSRKEADDSSRLGYNEQSWSLNWSGTGFSMWHAGKETQLSSTKARRLGVYLDQHEGVLAFYRISNNQAHLIHSLQTDFTGPLYPGFRFWSGVGASVTLCQLD</sequence>
<dbReference type="PRINTS" id="PR01407">
    <property type="entry name" value="BUTYPHLNCDUF"/>
</dbReference>
<gene>
    <name evidence="12" type="primary">ftr86</name>
</gene>
<dbReference type="Pfam" id="PF25600">
    <property type="entry name" value="TRIM_CC"/>
    <property type="match status" value="1"/>
</dbReference>
<feature type="domain" description="B30.2/SPRY" evidence="11">
    <location>
        <begin position="408"/>
        <end position="602"/>
    </location>
</feature>
<dbReference type="InterPro" id="IPR001870">
    <property type="entry name" value="B30.2/SPRY"/>
</dbReference>
<dbReference type="Gene3D" id="3.30.40.10">
    <property type="entry name" value="Zinc/RING finger domain, C3HC4 (zinc finger)"/>
    <property type="match status" value="1"/>
</dbReference>
<keyword evidence="2" id="KW-0479">Metal-binding</keyword>
<dbReference type="Pfam" id="PF13765">
    <property type="entry name" value="PRY"/>
    <property type="match status" value="1"/>
</dbReference>
<dbReference type="InterPro" id="IPR043136">
    <property type="entry name" value="B30.2/SPRY_sf"/>
</dbReference>
<dbReference type="Pfam" id="PF00643">
    <property type="entry name" value="zf-B_box"/>
    <property type="match status" value="1"/>
</dbReference>
<dbReference type="InterPro" id="IPR006574">
    <property type="entry name" value="PRY"/>
</dbReference>
<dbReference type="Proteomes" id="UP000472277">
    <property type="component" value="Chromosome 26"/>
</dbReference>
<keyword evidence="1" id="KW-0399">Innate immunity</keyword>
<dbReference type="CTD" id="767638"/>
<dbReference type="InParanoid" id="A0A673ZW84"/>
<dbReference type="GO" id="GO:0045087">
    <property type="term" value="P:innate immune response"/>
    <property type="evidence" value="ECO:0007669"/>
    <property type="project" value="UniProtKB-KW"/>
</dbReference>
<evidence type="ECO:0000256" key="4">
    <source>
        <dbReference type="ARBA" id="ARBA00022833"/>
    </source>
</evidence>
<dbReference type="InterPro" id="IPR001841">
    <property type="entry name" value="Znf_RING"/>
</dbReference>
<feature type="coiled-coil region" evidence="7">
    <location>
        <begin position="242"/>
        <end position="272"/>
    </location>
</feature>
<evidence type="ECO:0000313" key="13">
    <source>
        <dbReference type="Proteomes" id="UP000472277"/>
    </source>
</evidence>
<dbReference type="OMA" id="QHGHKGH"/>
<proteinExistence type="predicted"/>
<dbReference type="InterPro" id="IPR003879">
    <property type="entry name" value="Butyrophylin_SPRY"/>
</dbReference>
<evidence type="ECO:0000256" key="3">
    <source>
        <dbReference type="ARBA" id="ARBA00022771"/>
    </source>
</evidence>
<keyword evidence="4" id="KW-0862">Zinc</keyword>
<evidence type="ECO:0000259" key="11">
    <source>
        <dbReference type="PROSITE" id="PS50188"/>
    </source>
</evidence>
<feature type="domain" description="RING-type" evidence="9">
    <location>
        <begin position="13"/>
        <end position="56"/>
    </location>
</feature>
<keyword evidence="7" id="KW-0175">Coiled coil</keyword>
<organism evidence="12 13">
    <name type="scientific">Salmo trutta</name>
    <name type="common">Brown trout</name>
    <dbReference type="NCBI Taxonomy" id="8032"/>
    <lineage>
        <taxon>Eukaryota</taxon>
        <taxon>Metazoa</taxon>
        <taxon>Chordata</taxon>
        <taxon>Craniata</taxon>
        <taxon>Vertebrata</taxon>
        <taxon>Euteleostomi</taxon>
        <taxon>Actinopterygii</taxon>
        <taxon>Neopterygii</taxon>
        <taxon>Teleostei</taxon>
        <taxon>Protacanthopterygii</taxon>
        <taxon>Salmoniformes</taxon>
        <taxon>Salmonidae</taxon>
        <taxon>Salmoninae</taxon>
        <taxon>Salmo</taxon>
    </lineage>
</organism>
<reference evidence="12" key="1">
    <citation type="submission" date="2025-08" db="UniProtKB">
        <authorList>
            <consortium name="Ensembl"/>
        </authorList>
    </citation>
    <scope>IDENTIFICATION</scope>
</reference>
<evidence type="ECO:0000256" key="7">
    <source>
        <dbReference type="SAM" id="Coils"/>
    </source>
</evidence>
<evidence type="ECO:0000256" key="6">
    <source>
        <dbReference type="PROSITE-ProRule" id="PRU00024"/>
    </source>
</evidence>
<evidence type="ECO:0000256" key="5">
    <source>
        <dbReference type="ARBA" id="ARBA00022859"/>
    </source>
</evidence>
<name>A0A673ZW84_SALTR</name>
<dbReference type="Pfam" id="PF13445">
    <property type="entry name" value="zf-RING_UBOX"/>
    <property type="match status" value="1"/>
</dbReference>
<dbReference type="PROSITE" id="PS50119">
    <property type="entry name" value="ZF_BBOX"/>
    <property type="match status" value="1"/>
</dbReference>
<dbReference type="SUPFAM" id="SSF57845">
    <property type="entry name" value="B-box zinc-binding domain"/>
    <property type="match status" value="1"/>
</dbReference>
<dbReference type="SUPFAM" id="SSF49899">
    <property type="entry name" value="Concanavalin A-like lectins/glucanases"/>
    <property type="match status" value="1"/>
</dbReference>
<dbReference type="InterPro" id="IPR013320">
    <property type="entry name" value="ConA-like_dom_sf"/>
</dbReference>
<dbReference type="Gene3D" id="2.60.120.920">
    <property type="match status" value="1"/>
</dbReference>
<keyword evidence="3 6" id="KW-0863">Zinc-finger</keyword>
<dbReference type="SMART" id="SM00336">
    <property type="entry name" value="BBOX"/>
    <property type="match status" value="1"/>
</dbReference>
<dbReference type="SUPFAM" id="SSF57850">
    <property type="entry name" value="RING/U-box"/>
    <property type="match status" value="1"/>
</dbReference>
<dbReference type="SMART" id="SM00184">
    <property type="entry name" value="RING"/>
    <property type="match status" value="1"/>
</dbReference>
<evidence type="ECO:0000259" key="9">
    <source>
        <dbReference type="PROSITE" id="PS50089"/>
    </source>
</evidence>
<evidence type="ECO:0000256" key="1">
    <source>
        <dbReference type="ARBA" id="ARBA00022588"/>
    </source>
</evidence>
<evidence type="ECO:0000256" key="2">
    <source>
        <dbReference type="ARBA" id="ARBA00022723"/>
    </source>
</evidence>
<dbReference type="InterPro" id="IPR051051">
    <property type="entry name" value="E3_ubiq-ligase_TRIM/RNF"/>
</dbReference>
<dbReference type="InterPro" id="IPR058030">
    <property type="entry name" value="TRIM8/14/16/25/29/45/65_CC"/>
</dbReference>
<evidence type="ECO:0000259" key="10">
    <source>
        <dbReference type="PROSITE" id="PS50119"/>
    </source>
</evidence>
<dbReference type="InterPro" id="IPR000315">
    <property type="entry name" value="Znf_B-box"/>
</dbReference>
<keyword evidence="13" id="KW-1185">Reference proteome</keyword>
<dbReference type="GO" id="GO:0005737">
    <property type="term" value="C:cytoplasm"/>
    <property type="evidence" value="ECO:0007669"/>
    <property type="project" value="UniProtKB-ARBA"/>
</dbReference>
<dbReference type="InterPro" id="IPR027370">
    <property type="entry name" value="Znf-RING_euk"/>
</dbReference>
<dbReference type="PROSITE" id="PS00518">
    <property type="entry name" value="ZF_RING_1"/>
    <property type="match status" value="1"/>
</dbReference>
<dbReference type="InterPro" id="IPR003877">
    <property type="entry name" value="SPRY_dom"/>
</dbReference>
<dbReference type="SMART" id="SM00589">
    <property type="entry name" value="PRY"/>
    <property type="match status" value="1"/>
</dbReference>
<dbReference type="GeneTree" id="ENSGT00940000162978"/>
<evidence type="ECO:0000313" key="12">
    <source>
        <dbReference type="Ensembl" id="ENSSTUP00000051118.1"/>
    </source>
</evidence>
<dbReference type="PANTHER" id="PTHR25465:SF14">
    <property type="entry name" value="E3 UBIQUITIN-PROTEIN LIGASE TRIM65"/>
    <property type="match status" value="1"/>
</dbReference>
<accession>A0A673ZW84</accession>
<dbReference type="PANTHER" id="PTHR25465">
    <property type="entry name" value="B-BOX DOMAIN CONTAINING"/>
    <property type="match status" value="1"/>
</dbReference>
<keyword evidence="5" id="KW-0391">Immunity</keyword>
<dbReference type="InterPro" id="IPR017907">
    <property type="entry name" value="Znf_RING_CS"/>
</dbReference>
<dbReference type="Gene3D" id="3.30.160.60">
    <property type="entry name" value="Classic Zinc Finger"/>
    <property type="match status" value="1"/>
</dbReference>
<dbReference type="GO" id="GO:0008270">
    <property type="term" value="F:zinc ion binding"/>
    <property type="evidence" value="ECO:0007669"/>
    <property type="project" value="UniProtKB-KW"/>
</dbReference>
<dbReference type="Pfam" id="PF00622">
    <property type="entry name" value="SPRY"/>
    <property type="match status" value="1"/>
</dbReference>
<reference evidence="12" key="2">
    <citation type="submission" date="2025-09" db="UniProtKB">
        <authorList>
            <consortium name="Ensembl"/>
        </authorList>
    </citation>
    <scope>IDENTIFICATION</scope>
</reference>
<dbReference type="AlphaFoldDB" id="A0A673ZW84"/>